<protein>
    <submittedName>
        <fullName evidence="1">Zinc finger protein 142</fullName>
    </submittedName>
</protein>
<evidence type="ECO:0000313" key="2">
    <source>
        <dbReference type="Proteomes" id="UP000297703"/>
    </source>
</evidence>
<reference evidence="1 2" key="1">
    <citation type="submission" date="2019-04" db="EMBL/GenBank/DDBJ databases">
        <title>Draft genome of the big-headed turtle Platysternon megacephalum.</title>
        <authorList>
            <person name="Gong S."/>
        </authorList>
    </citation>
    <scope>NUCLEOTIDE SEQUENCE [LARGE SCALE GENOMIC DNA]</scope>
    <source>
        <strain evidence="1">DO16091913</strain>
        <tissue evidence="1">Muscle</tissue>
    </source>
</reference>
<dbReference type="Proteomes" id="UP000297703">
    <property type="component" value="Unassembled WGS sequence"/>
</dbReference>
<proteinExistence type="predicted"/>
<gene>
    <name evidence="1" type="ORF">DR999_PMT12744</name>
</gene>
<reference evidence="1 2" key="2">
    <citation type="submission" date="2019-04" db="EMBL/GenBank/DDBJ databases">
        <title>The genome sequence of big-headed turtle.</title>
        <authorList>
            <person name="Gong S."/>
        </authorList>
    </citation>
    <scope>NUCLEOTIDE SEQUENCE [LARGE SCALE GENOMIC DNA]</scope>
    <source>
        <strain evidence="1">DO16091913</strain>
        <tissue evidence="1">Muscle</tissue>
    </source>
</reference>
<dbReference type="EMBL" id="QXTE01000130">
    <property type="protein sequence ID" value="TFK04677.1"/>
    <property type="molecule type" value="Genomic_DNA"/>
</dbReference>
<accession>A0A4D9E561</accession>
<comment type="caution">
    <text evidence="1">The sequence shown here is derived from an EMBL/GenBank/DDBJ whole genome shotgun (WGS) entry which is preliminary data.</text>
</comment>
<keyword evidence="2" id="KW-1185">Reference proteome</keyword>
<dbReference type="AlphaFoldDB" id="A0A4D9E561"/>
<organism evidence="1 2">
    <name type="scientific">Platysternon megacephalum</name>
    <name type="common">big-headed turtle</name>
    <dbReference type="NCBI Taxonomy" id="55544"/>
    <lineage>
        <taxon>Eukaryota</taxon>
        <taxon>Metazoa</taxon>
        <taxon>Chordata</taxon>
        <taxon>Craniata</taxon>
        <taxon>Vertebrata</taxon>
        <taxon>Euteleostomi</taxon>
        <taxon>Archelosauria</taxon>
        <taxon>Testudinata</taxon>
        <taxon>Testudines</taxon>
        <taxon>Cryptodira</taxon>
        <taxon>Durocryptodira</taxon>
        <taxon>Testudinoidea</taxon>
        <taxon>Platysternidae</taxon>
        <taxon>Platysternon</taxon>
    </lineage>
</organism>
<name>A0A4D9E561_9SAUR</name>
<sequence>MRAGEKNVGNRSICVCSVAIEMCNSTMLILTPAHIYPVTTKKEKPNIAVPYQVALWACSKSSLSGFHVELRQVVNHNIIQVLQKHSSNSSGELRITNTFSMAHLFPL</sequence>
<evidence type="ECO:0000313" key="1">
    <source>
        <dbReference type="EMBL" id="TFK04677.1"/>
    </source>
</evidence>